<organism evidence="1">
    <name type="scientific">Sulfitobacter litoralis</name>
    <dbReference type="NCBI Taxonomy" id="335975"/>
    <lineage>
        <taxon>Bacteria</taxon>
        <taxon>Pseudomonadati</taxon>
        <taxon>Pseudomonadota</taxon>
        <taxon>Alphaproteobacteria</taxon>
        <taxon>Rhodobacterales</taxon>
        <taxon>Roseobacteraceae</taxon>
        <taxon>Sulfitobacter</taxon>
    </lineage>
</organism>
<gene>
    <name evidence="1" type="ORF">ENH63_09525</name>
</gene>
<protein>
    <recommendedName>
        <fullName evidence="2">Hpt domain-containing protein</fullName>
    </recommendedName>
</protein>
<dbReference type="EMBL" id="DRFN01000023">
    <property type="protein sequence ID" value="HDZ51989.1"/>
    <property type="molecule type" value="Genomic_DNA"/>
</dbReference>
<evidence type="ECO:0000313" key="1">
    <source>
        <dbReference type="EMBL" id="HDZ51989.1"/>
    </source>
</evidence>
<dbReference type="GO" id="GO:0000160">
    <property type="term" value="P:phosphorelay signal transduction system"/>
    <property type="evidence" value="ECO:0007669"/>
    <property type="project" value="InterPro"/>
</dbReference>
<dbReference type="Gene3D" id="1.20.120.160">
    <property type="entry name" value="HPT domain"/>
    <property type="match status" value="1"/>
</dbReference>
<evidence type="ECO:0008006" key="2">
    <source>
        <dbReference type="Google" id="ProtNLM"/>
    </source>
</evidence>
<dbReference type="RefSeq" id="WP_237272521.1">
    <property type="nucleotide sequence ID" value="NZ_CAXBMM010000070.1"/>
</dbReference>
<reference evidence="1" key="1">
    <citation type="journal article" date="2020" name="mSystems">
        <title>Genome- and Community-Level Interaction Insights into Carbon Utilization and Element Cycling Functions of Hydrothermarchaeota in Hydrothermal Sediment.</title>
        <authorList>
            <person name="Zhou Z."/>
            <person name="Liu Y."/>
            <person name="Xu W."/>
            <person name="Pan J."/>
            <person name="Luo Z.H."/>
            <person name="Li M."/>
        </authorList>
    </citation>
    <scope>NUCLEOTIDE SEQUENCE [LARGE SCALE GENOMIC DNA]</scope>
    <source>
        <strain evidence="1">HyVt-323</strain>
    </source>
</reference>
<comment type="caution">
    <text evidence="1">The sequence shown here is derived from an EMBL/GenBank/DDBJ whole genome shotgun (WGS) entry which is preliminary data.</text>
</comment>
<accession>A0A7V1BEX7</accession>
<proteinExistence type="predicted"/>
<dbReference type="SUPFAM" id="SSF47226">
    <property type="entry name" value="Histidine-containing phosphotransfer domain, HPT domain"/>
    <property type="match status" value="1"/>
</dbReference>
<dbReference type="InterPro" id="IPR036641">
    <property type="entry name" value="HPT_dom_sf"/>
</dbReference>
<sequence length="188" mass="21542">MKYFGAKPLMGFAQTDDCPCGGIFLVSKAIIHQTQRPAPKDRNEQISRRNYLLRFSRQGERRKGGESLIDWEQITLLNDAVGPSAFEEIIVVFFLEVEEAKYKLRDSRPTKTTRDTLHFVKGSALSLGFIAFSEYCLRAEKELALGNPMQPVLEDLFMIYEESKLQFSTRYGWKSRTIAQIAPAFHHS</sequence>
<name>A0A7V1BEX7_9RHOB</name>
<dbReference type="Proteomes" id="UP000885704">
    <property type="component" value="Unassembled WGS sequence"/>
</dbReference>
<dbReference type="AlphaFoldDB" id="A0A7V1BEX7"/>